<reference evidence="2 3" key="1">
    <citation type="submission" date="2020-08" db="EMBL/GenBank/DDBJ databases">
        <title>Genomic Encyclopedia of Type Strains, Phase IV (KMG-IV): sequencing the most valuable type-strain genomes for metagenomic binning, comparative biology and taxonomic classification.</title>
        <authorList>
            <person name="Goeker M."/>
        </authorList>
    </citation>
    <scope>NUCLEOTIDE SEQUENCE [LARGE SCALE GENOMIC DNA]</scope>
    <source>
        <strain evidence="2 3">YC6723</strain>
    </source>
</reference>
<dbReference type="AlphaFoldDB" id="A0A840FKZ1"/>
<dbReference type="Gene3D" id="3.60.21.10">
    <property type="match status" value="1"/>
</dbReference>
<dbReference type="InterPro" id="IPR004843">
    <property type="entry name" value="Calcineurin-like_PHP"/>
</dbReference>
<evidence type="ECO:0000313" key="3">
    <source>
        <dbReference type="Proteomes" id="UP000529795"/>
    </source>
</evidence>
<feature type="domain" description="Serine/threonine specific protein phosphatases" evidence="1">
    <location>
        <begin position="95"/>
        <end position="100"/>
    </location>
</feature>
<dbReference type="PROSITE" id="PS00125">
    <property type="entry name" value="SER_THR_PHOSPHATASE"/>
    <property type="match status" value="1"/>
</dbReference>
<gene>
    <name evidence="2" type="ORF">GGQ80_001891</name>
</gene>
<dbReference type="CDD" id="cd00144">
    <property type="entry name" value="MPP_PPP_family"/>
    <property type="match status" value="1"/>
</dbReference>
<dbReference type="Proteomes" id="UP000529795">
    <property type="component" value="Unassembled WGS sequence"/>
</dbReference>
<dbReference type="PANTHER" id="PTHR42850:SF4">
    <property type="entry name" value="ZINC-DEPENDENT ENDOPOLYPHOSPHATASE"/>
    <property type="match status" value="1"/>
</dbReference>
<evidence type="ECO:0000259" key="1">
    <source>
        <dbReference type="PROSITE" id="PS00125"/>
    </source>
</evidence>
<dbReference type="Pfam" id="PF00149">
    <property type="entry name" value="Metallophos"/>
    <property type="match status" value="1"/>
</dbReference>
<accession>A0A840FKZ1</accession>
<dbReference type="EMBL" id="JACIEV010000004">
    <property type="protein sequence ID" value="MBB4153985.1"/>
    <property type="molecule type" value="Genomic_DNA"/>
</dbReference>
<proteinExistence type="predicted"/>
<protein>
    <submittedName>
        <fullName evidence="2">Serine/threonine protein phosphatase 1</fullName>
        <ecNumber evidence="2">3.1.3.16</ecNumber>
    </submittedName>
</protein>
<evidence type="ECO:0000313" key="2">
    <source>
        <dbReference type="EMBL" id="MBB4153985.1"/>
    </source>
</evidence>
<dbReference type="GO" id="GO:0004722">
    <property type="term" value="F:protein serine/threonine phosphatase activity"/>
    <property type="evidence" value="ECO:0007669"/>
    <property type="project" value="UniProtKB-EC"/>
</dbReference>
<dbReference type="RefSeq" id="WP_183984032.1">
    <property type="nucleotide sequence ID" value="NZ_JACIEV010000004.1"/>
</dbReference>
<dbReference type="EC" id="3.1.3.16" evidence="2"/>
<dbReference type="GO" id="GO:0110154">
    <property type="term" value="P:RNA decapping"/>
    <property type="evidence" value="ECO:0007669"/>
    <property type="project" value="TreeGrafter"/>
</dbReference>
<dbReference type="InterPro" id="IPR029052">
    <property type="entry name" value="Metallo-depent_PP-like"/>
</dbReference>
<keyword evidence="2" id="KW-0378">Hydrolase</keyword>
<dbReference type="InterPro" id="IPR050126">
    <property type="entry name" value="Ap4A_hydrolase"/>
</dbReference>
<organism evidence="2 3">
    <name type="scientific">Sphingomonas jinjuensis</name>
    <dbReference type="NCBI Taxonomy" id="535907"/>
    <lineage>
        <taxon>Bacteria</taxon>
        <taxon>Pseudomonadati</taxon>
        <taxon>Pseudomonadota</taxon>
        <taxon>Alphaproteobacteria</taxon>
        <taxon>Sphingomonadales</taxon>
        <taxon>Sphingomonadaceae</taxon>
        <taxon>Sphingomonas</taxon>
    </lineage>
</organism>
<dbReference type="GO" id="GO:0008803">
    <property type="term" value="F:bis(5'-nucleosyl)-tetraphosphatase (symmetrical) activity"/>
    <property type="evidence" value="ECO:0007669"/>
    <property type="project" value="TreeGrafter"/>
</dbReference>
<name>A0A840FKZ1_9SPHN</name>
<comment type="caution">
    <text evidence="2">The sequence shown here is derived from an EMBL/GenBank/DDBJ whole genome shotgun (WGS) entry which is preliminary data.</text>
</comment>
<sequence>MAKSAHFAPVGLASQGTTGLRLSSRQRIYAIGDIHGRLDLLETLMASIRSDHAGRGVVPAIVILLGDLIDRGPQSAALVEWAMRAAQASDQFIVLKGNHEAMMIDALAGDIATLEFWLDQGGRETLQSWGVEETLLAQGASPGLARTARNVVGKDVLGWFASLPTMVRSDGHLFVHAGIRPGVPIEQQQEEDVLWIRRAFLDSQADHGFVVVHGHTVHEAGPDIRPNRIGLDTGAFMTGRLTAIGIEGAETWFLATEPSEAEDRNQPVDVSDVDG</sequence>
<dbReference type="SUPFAM" id="SSF56300">
    <property type="entry name" value="Metallo-dependent phosphatases"/>
    <property type="match status" value="1"/>
</dbReference>
<dbReference type="InterPro" id="IPR006186">
    <property type="entry name" value="Ser/Thr-sp_prot-phosphatase"/>
</dbReference>
<dbReference type="PANTHER" id="PTHR42850">
    <property type="entry name" value="METALLOPHOSPHOESTERASE"/>
    <property type="match status" value="1"/>
</dbReference>
<dbReference type="GO" id="GO:0005737">
    <property type="term" value="C:cytoplasm"/>
    <property type="evidence" value="ECO:0007669"/>
    <property type="project" value="TreeGrafter"/>
</dbReference>
<keyword evidence="3" id="KW-1185">Reference proteome</keyword>